<dbReference type="EMBL" id="HBHP01029773">
    <property type="protein sequence ID" value="CAD9774359.1"/>
    <property type="molecule type" value="Transcribed_RNA"/>
</dbReference>
<proteinExistence type="predicted"/>
<dbReference type="AlphaFoldDB" id="A0A7S2XF93"/>
<feature type="region of interest" description="Disordered" evidence="1">
    <location>
        <begin position="166"/>
        <end position="185"/>
    </location>
</feature>
<dbReference type="GO" id="GO:0005737">
    <property type="term" value="C:cytoplasm"/>
    <property type="evidence" value="ECO:0007669"/>
    <property type="project" value="TreeGrafter"/>
</dbReference>
<reference evidence="2" key="1">
    <citation type="submission" date="2021-01" db="EMBL/GenBank/DDBJ databases">
        <authorList>
            <person name="Corre E."/>
            <person name="Pelletier E."/>
            <person name="Niang G."/>
            <person name="Scheremetjew M."/>
            <person name="Finn R."/>
            <person name="Kale V."/>
            <person name="Holt S."/>
            <person name="Cochrane G."/>
            <person name="Meng A."/>
            <person name="Brown T."/>
            <person name="Cohen L."/>
        </authorList>
    </citation>
    <scope>NUCLEOTIDE SEQUENCE</scope>
    <source>
        <strain evidence="2">CCMP622</strain>
    </source>
</reference>
<dbReference type="GO" id="GO:0005886">
    <property type="term" value="C:plasma membrane"/>
    <property type="evidence" value="ECO:0007669"/>
    <property type="project" value="TreeGrafter"/>
</dbReference>
<feature type="region of interest" description="Disordered" evidence="1">
    <location>
        <begin position="270"/>
        <end position="292"/>
    </location>
</feature>
<organism evidence="2">
    <name type="scientific">Lotharella oceanica</name>
    <dbReference type="NCBI Taxonomy" id="641309"/>
    <lineage>
        <taxon>Eukaryota</taxon>
        <taxon>Sar</taxon>
        <taxon>Rhizaria</taxon>
        <taxon>Cercozoa</taxon>
        <taxon>Chlorarachniophyceae</taxon>
        <taxon>Lotharella</taxon>
    </lineage>
</organism>
<sequence>MGKLHDLMSMGVKYQLMSVKRPAQIIEITCNHMDGMIDLLKGSPAVDKVKAARTKFVATYGALGNGQLSMLRRALLLSLQDWRVKISTFLRLKIQAVDGTFIVKSEGDCPGHELPGAIHYKTGTKEKVTVGNAKGVNAKGKVRTLNGFNIWYEKDGLEKAKKLAESGEATLSEKPTSTMRTASSTEAKIDKAKAQLRTAELNALADLLTTKKSPEKKGEKFTLENMFAAKEIDNTEKKSTNDPSVEVVEFGGKSAMKAWSSKVAAKLNLDDAPAPPADDGGEEDDLLALMDS</sequence>
<gene>
    <name evidence="2" type="ORF">LSP00402_LOCUS18352</name>
</gene>
<accession>A0A7S2XF93</accession>
<name>A0A7S2XF93_9EUKA</name>
<dbReference type="InterPro" id="IPR019332">
    <property type="entry name" value="OSCP1"/>
</dbReference>
<feature type="compositionally biased region" description="Polar residues" evidence="1">
    <location>
        <begin position="173"/>
        <end position="185"/>
    </location>
</feature>
<dbReference type="PANTHER" id="PTHR21439:SF0">
    <property type="entry name" value="PROTEIN OSCP1"/>
    <property type="match status" value="1"/>
</dbReference>
<evidence type="ECO:0000256" key="1">
    <source>
        <dbReference type="SAM" id="MobiDB-lite"/>
    </source>
</evidence>
<dbReference type="PANTHER" id="PTHR21439">
    <property type="entry name" value="OXIDORED-NITRO DOMAIN-CONTAINING PROTEIN"/>
    <property type="match status" value="1"/>
</dbReference>
<protein>
    <submittedName>
        <fullName evidence="2">Uncharacterized protein</fullName>
    </submittedName>
</protein>
<dbReference type="Pfam" id="PF10188">
    <property type="entry name" value="Oscp1"/>
    <property type="match status" value="1"/>
</dbReference>
<evidence type="ECO:0000313" key="2">
    <source>
        <dbReference type="EMBL" id="CAD9774359.1"/>
    </source>
</evidence>